<feature type="binding site" evidence="5">
    <location>
        <position position="31"/>
    </location>
    <ligand>
        <name>S-adenosyl-L-homocysteine</name>
        <dbReference type="ChEBI" id="CHEBI:57856"/>
    </ligand>
</feature>
<dbReference type="InterPro" id="IPR050447">
    <property type="entry name" value="Erg6_SMT_methyltransf"/>
</dbReference>
<keyword evidence="5" id="KW-0002">3D-structure</keyword>
<keyword evidence="4" id="KW-1185">Reference proteome</keyword>
<sequence>MNSRGANTQAFPTADQVESIFDALAHGRPLHHGYWAGGYREDAGATPWSDAADQLTDLFIDKAALRPGAHLFDLGCGNGQPVVRAACASGVRVTGITVNAQHLAAATRLANETGLAGSLEFDLVDGAQLPYPDGFFQAAWAMQSVVQIVDQAAAIREVHRILEPGGRFVLGDIITRVRLPEEYAAVWTGTTAHTLNSFTALVSEAGFEILEVTDLTAQTRCMVSWYVDELLRKLDELAGVEPAAVGTYQQRYLGDIAAKHGPGPAQLIAAVAEYRKHPDYARNEESMGFMLLQARKKQS</sequence>
<dbReference type="EMBL" id="PJNB01000001">
    <property type="protein sequence ID" value="PKW18363.1"/>
    <property type="molecule type" value="Genomic_DNA"/>
</dbReference>
<dbReference type="GO" id="GO:0032259">
    <property type="term" value="P:methylation"/>
    <property type="evidence" value="ECO:0007669"/>
    <property type="project" value="UniProtKB-KW"/>
</dbReference>
<name>A0A2N3Y640_SACSN</name>
<feature type="binding site" evidence="5">
    <location>
        <position position="125"/>
    </location>
    <ligand>
        <name>S-adenosyl-L-homocysteine</name>
        <dbReference type="ChEBI" id="CHEBI:57856"/>
    </ligand>
</feature>
<gene>
    <name evidence="3" type="ORF">A8926_6440</name>
</gene>
<evidence type="ECO:0000313" key="3">
    <source>
        <dbReference type="EMBL" id="PKW18363.1"/>
    </source>
</evidence>
<feature type="binding site" evidence="5">
    <location>
        <position position="98"/>
    </location>
    <ligand>
        <name>S-adenosyl-L-homocysteine</name>
        <dbReference type="ChEBI" id="CHEBI:57856"/>
    </ligand>
</feature>
<evidence type="ECO:0000313" key="4">
    <source>
        <dbReference type="Proteomes" id="UP000233786"/>
    </source>
</evidence>
<feature type="binding site" evidence="5">
    <location>
        <position position="30"/>
    </location>
    <ligand>
        <name>S-adenosyl-L-homocysteine</name>
        <dbReference type="ChEBI" id="CHEBI:57856"/>
    </ligand>
</feature>
<reference evidence="5" key="2">
    <citation type="journal article" date="2021" name="J. Am. Chem. Soc.">
        <title>Evidence for an Enzyme-Catalyzed Rauhut-Currier Reaction during the Biosynthesis of Spinosyn A.</title>
        <authorList>
            <person name="Choi S.H."/>
            <person name="Jeon B."/>
            <person name="Kim N."/>
            <person name="Wu H.H."/>
            <person name="Ko T.P."/>
            <person name="Ruszczycky M.W."/>
            <person name="Isiorho E.A."/>
            <person name="Liu Y.N."/>
            <person name="Keatinge-Clay A.T."/>
            <person name="Tsai M.D."/>
            <person name="Liu H.W."/>
        </authorList>
    </citation>
    <scope>X-RAY CRYSTALLOGRAPHY (3.05 ANGSTROMS) OF 16-299 IN COMPLEX WITH S-ADENOSYL-L-HOMOCYSTEINE</scope>
</reference>
<feature type="binding site" evidence="5">
    <location>
        <position position="126"/>
    </location>
    <ligand>
        <name>S-adenosyl-L-homocysteine</name>
        <dbReference type="ChEBI" id="CHEBI:57856"/>
    </ligand>
</feature>
<feature type="domain" description="Methyltransferase type 11" evidence="2">
    <location>
        <begin position="73"/>
        <end position="170"/>
    </location>
</feature>
<keyword evidence="1" id="KW-0808">Transferase</keyword>
<dbReference type="GO" id="GO:0008757">
    <property type="term" value="F:S-adenosylmethionine-dependent methyltransferase activity"/>
    <property type="evidence" value="ECO:0007669"/>
    <property type="project" value="InterPro"/>
</dbReference>
<dbReference type="STRING" id="994479.GCA_000194155_04539"/>
<dbReference type="CDD" id="cd02440">
    <property type="entry name" value="AdoMet_MTases"/>
    <property type="match status" value="1"/>
</dbReference>
<dbReference type="PANTHER" id="PTHR44068:SF11">
    <property type="entry name" value="GERANYL DIPHOSPHATE 2-C-METHYLTRANSFERASE"/>
    <property type="match status" value="1"/>
</dbReference>
<protein>
    <submittedName>
        <fullName evidence="3">Cyclopropane fatty-acyl-phospholipid synthase-like methyltransferase</fullName>
    </submittedName>
</protein>
<evidence type="ECO:0007829" key="5">
    <source>
        <dbReference type="PDB" id="7V6H"/>
    </source>
</evidence>
<dbReference type="SMR" id="A0A2N3Y640"/>
<dbReference type="Proteomes" id="UP000233786">
    <property type="component" value="Unassembled WGS sequence"/>
</dbReference>
<dbReference type="InterPro" id="IPR013216">
    <property type="entry name" value="Methyltransf_11"/>
</dbReference>
<feature type="binding site" evidence="5">
    <location>
        <position position="77"/>
    </location>
    <ligand>
        <name>S-adenosyl-L-homocysteine</name>
        <dbReference type="ChEBI" id="CHEBI:57856"/>
    </ligand>
</feature>
<comment type="caution">
    <text evidence="3">The sequence shown here is derived from an EMBL/GenBank/DDBJ whole genome shotgun (WGS) entry which is preliminary data.</text>
</comment>
<dbReference type="SUPFAM" id="SSF53335">
    <property type="entry name" value="S-adenosyl-L-methionine-dependent methyltransferases"/>
    <property type="match status" value="1"/>
</dbReference>
<dbReference type="PDB" id="7V6H">
    <property type="method" value="X-ray"/>
    <property type="resolution" value="3.05 A"/>
    <property type="chains" value="A/B=16-299"/>
</dbReference>
<evidence type="ECO:0000259" key="2">
    <source>
        <dbReference type="Pfam" id="PF08241"/>
    </source>
</evidence>
<reference evidence="3" key="1">
    <citation type="submission" date="2017-12" db="EMBL/GenBank/DDBJ databases">
        <title>Sequencing the genomes of 1000 Actinobacteria strains.</title>
        <authorList>
            <person name="Klenk H.-P."/>
        </authorList>
    </citation>
    <scope>NUCLEOTIDE SEQUENCE [LARGE SCALE GENOMIC DNA]</scope>
    <source>
        <strain evidence="3">DSM 44228</strain>
    </source>
</reference>
<feature type="binding site" evidence="5">
    <location>
        <position position="99"/>
    </location>
    <ligand>
        <name>S-adenosyl-L-homocysteine</name>
        <dbReference type="ChEBI" id="CHEBI:57856"/>
    </ligand>
</feature>
<accession>A0A2N3Y640</accession>
<evidence type="ECO:0000256" key="1">
    <source>
        <dbReference type="ARBA" id="ARBA00022679"/>
    </source>
</evidence>
<dbReference type="PANTHER" id="PTHR44068">
    <property type="entry name" value="ZGC:194242"/>
    <property type="match status" value="1"/>
</dbReference>
<dbReference type="InterPro" id="IPR029063">
    <property type="entry name" value="SAM-dependent_MTases_sf"/>
</dbReference>
<proteinExistence type="evidence at protein level"/>
<dbReference type="Pfam" id="PF08241">
    <property type="entry name" value="Methyltransf_11"/>
    <property type="match status" value="1"/>
</dbReference>
<dbReference type="Gene3D" id="3.40.50.150">
    <property type="entry name" value="Vaccinia Virus protein VP39"/>
    <property type="match status" value="1"/>
</dbReference>
<organism evidence="3 4">
    <name type="scientific">Saccharopolyspora spinosa</name>
    <dbReference type="NCBI Taxonomy" id="60894"/>
    <lineage>
        <taxon>Bacteria</taxon>
        <taxon>Bacillati</taxon>
        <taxon>Actinomycetota</taxon>
        <taxon>Actinomycetes</taxon>
        <taxon>Pseudonocardiales</taxon>
        <taxon>Pseudonocardiaceae</taxon>
        <taxon>Saccharopolyspora</taxon>
    </lineage>
</organism>
<feature type="binding site" evidence="5">
    <location>
        <position position="97"/>
    </location>
    <ligand>
        <name>S-adenosyl-L-homocysteine</name>
        <dbReference type="ChEBI" id="CHEBI:57856"/>
    </ligand>
</feature>
<dbReference type="AlphaFoldDB" id="A0A2N3Y640"/>